<keyword evidence="3" id="KW-0963">Cytoplasm</keyword>
<dbReference type="Pfam" id="PF12836">
    <property type="entry name" value="HHH_3"/>
    <property type="match status" value="1"/>
</dbReference>
<evidence type="ECO:0000256" key="16">
    <source>
        <dbReference type="SAM" id="MobiDB-lite"/>
    </source>
</evidence>
<dbReference type="OrthoDB" id="3176171at2759"/>
<dbReference type="PROSITE" id="PS50067">
    <property type="entry name" value="KINESIN_MOTOR_2"/>
    <property type="match status" value="1"/>
</dbReference>
<evidence type="ECO:0000256" key="2">
    <source>
        <dbReference type="ARBA" id="ARBA00004245"/>
    </source>
</evidence>
<keyword evidence="11" id="KW-0206">Cytoskeleton</keyword>
<dbReference type="PROSITE" id="PS00411">
    <property type="entry name" value="KINESIN_MOTOR_1"/>
    <property type="match status" value="1"/>
</dbReference>
<comment type="subcellular location">
    <subcellularLocation>
        <location evidence="2">Cytoplasm</location>
        <location evidence="2">Cytoskeleton</location>
    </subcellularLocation>
    <subcellularLocation>
        <location evidence="1">Nucleus</location>
    </subcellularLocation>
</comment>
<dbReference type="GeneID" id="127372817"/>
<evidence type="ECO:0000256" key="12">
    <source>
        <dbReference type="ARBA" id="ARBA00023242"/>
    </source>
</evidence>
<evidence type="ECO:0000256" key="8">
    <source>
        <dbReference type="ARBA" id="ARBA00023054"/>
    </source>
</evidence>
<dbReference type="SUPFAM" id="SSF52540">
    <property type="entry name" value="P-loop containing nucleoside triphosphate hydrolases"/>
    <property type="match status" value="1"/>
</dbReference>
<dbReference type="GO" id="GO:0003677">
    <property type="term" value="F:DNA binding"/>
    <property type="evidence" value="ECO:0007669"/>
    <property type="project" value="UniProtKB-KW"/>
</dbReference>
<comment type="similarity">
    <text evidence="13 14">Belongs to the TRAFAC class myosin-kinesin ATPase superfamily. Kinesin family.</text>
</comment>
<proteinExistence type="inferred from homology"/>
<keyword evidence="8 15" id="KW-0175">Coiled coil</keyword>
<dbReference type="InterPro" id="IPR001752">
    <property type="entry name" value="Kinesin_motor_dom"/>
</dbReference>
<feature type="coiled-coil region" evidence="15">
    <location>
        <begin position="423"/>
        <end position="450"/>
    </location>
</feature>
<dbReference type="EMBL" id="FQ310507">
    <property type="protein sequence ID" value="CBN81383.1"/>
    <property type="molecule type" value="Genomic_DNA"/>
</dbReference>
<dbReference type="SUPFAM" id="SSF47781">
    <property type="entry name" value="RuvA domain 2-like"/>
    <property type="match status" value="1"/>
</dbReference>
<evidence type="ECO:0000256" key="5">
    <source>
        <dbReference type="ARBA" id="ARBA00022741"/>
    </source>
</evidence>
<keyword evidence="10 13" id="KW-0505">Motor protein</keyword>
<dbReference type="GO" id="GO:0007052">
    <property type="term" value="P:mitotic spindle organization"/>
    <property type="evidence" value="ECO:0007669"/>
    <property type="project" value="TreeGrafter"/>
</dbReference>
<evidence type="ECO:0000256" key="10">
    <source>
        <dbReference type="ARBA" id="ARBA00023175"/>
    </source>
</evidence>
<dbReference type="GO" id="GO:0008017">
    <property type="term" value="F:microtubule binding"/>
    <property type="evidence" value="ECO:0007669"/>
    <property type="project" value="InterPro"/>
</dbReference>
<dbReference type="InterPro" id="IPR010994">
    <property type="entry name" value="RuvA_2-like"/>
</dbReference>
<keyword evidence="5 13" id="KW-0547">Nucleotide-binding</keyword>
<keyword evidence="7" id="KW-0832">Ubl conjugation</keyword>
<dbReference type="OMA" id="VIREDRW"/>
<evidence type="ECO:0000256" key="7">
    <source>
        <dbReference type="ARBA" id="ARBA00022843"/>
    </source>
</evidence>
<reference evidence="17" key="2">
    <citation type="journal article" date="2011" name="Genomics">
        <title>Directed sequencing and annotation of three Dicentrarchus labrax L. chromosomes by applying Sanger- and pyrosequencing technologies on pooled DNA of comparatively mapped BAC clones.</title>
        <authorList>
            <person name="Kuhl H."/>
            <person name="Tine M."/>
            <person name="Beck A."/>
            <person name="Timmermann B."/>
            <person name="Kodira C."/>
            <person name="Reinhardt R."/>
        </authorList>
    </citation>
    <scope>NUCLEOTIDE SEQUENCE</scope>
</reference>
<keyword evidence="12" id="KW-0539">Nucleus</keyword>
<dbReference type="GO" id="GO:0003777">
    <property type="term" value="F:microtubule motor activity"/>
    <property type="evidence" value="ECO:0007669"/>
    <property type="project" value="InterPro"/>
</dbReference>
<keyword evidence="4 14" id="KW-0493">Microtubule</keyword>
<evidence type="ECO:0000256" key="3">
    <source>
        <dbReference type="ARBA" id="ARBA00022490"/>
    </source>
</evidence>
<dbReference type="InterPro" id="IPR036961">
    <property type="entry name" value="Kinesin_motor_dom_sf"/>
</dbReference>
<dbReference type="Pfam" id="PF00225">
    <property type="entry name" value="Kinesin"/>
    <property type="match status" value="1"/>
</dbReference>
<dbReference type="GO" id="GO:0051231">
    <property type="term" value="P:spindle elongation"/>
    <property type="evidence" value="ECO:0007669"/>
    <property type="project" value="TreeGrafter"/>
</dbReference>
<name>E6ZH49_DICLA</name>
<accession>E6ZH49</accession>
<sequence length="626" mass="69985">MAQRVALPDGGNHKKTSRVRVAVRLRPCMGKQDEKDEGPCVRGLDSQNVEIVNWRNATESVKYHFDAFHGEQTTQQEVFLSSVKPILPHILNGQNASVFAYGPTGAGKTHTMLGGSEEPGVIPRAVREVFNLVKAEDEGWDYSIGMSYLEIYNEKVLDLLSPNSHDLPIREDKDKNILIPGLTHTSISSFSDFDKHFVPASLNRTTASTKLNQRSSRSHAVLLLKVVRTQRALPHRQQTGKLYLVDLAGSEDNRRTGNQGIRLKESGAINLSLFTLSKVVDSLNSGTAVRVPYRDSKLTRLLQDSLGGSAHSVMITNIAPEYKYYFDTFSALNFAAKSKLIVNKPFTRETVAVPILPVKRAREDHEARGSGTEPQKKRQKDERKTEQDGSSPSAHFNSLSEPSVMDRLIALEKLMMNCQDKDRLGMLKDVAQSRKEIQELKEKQKEFESKAMQFSLLTGEKSSAKQEPAFKNNTAPLHRKPSTATKPNKQQAVVQPLQVSQLQPLQQLAVVKKQSVCVKKKGRKLSDQVEPPDGKENLMENGWEFQLDTSVLEQSRQKILQVLNTGSLKDLKGLQQIGDKKAKLILGWRELHGHFTKLEDLGKVEGMSEKRFSSFMKANILSAMGK</sequence>
<dbReference type="FunFam" id="3.40.850.10:FF:000043">
    <property type="entry name" value="Kinesin-like protein"/>
    <property type="match status" value="1"/>
</dbReference>
<keyword evidence="6 13" id="KW-0067">ATP-binding</keyword>
<evidence type="ECO:0000256" key="14">
    <source>
        <dbReference type="RuleBase" id="RU000394"/>
    </source>
</evidence>
<evidence type="ECO:0000256" key="9">
    <source>
        <dbReference type="ARBA" id="ARBA00023125"/>
    </source>
</evidence>
<dbReference type="FunFam" id="1.10.150.280:FF:000002">
    <property type="entry name" value="Kinesin-like protein"/>
    <property type="match status" value="1"/>
</dbReference>
<evidence type="ECO:0000256" key="6">
    <source>
        <dbReference type="ARBA" id="ARBA00022840"/>
    </source>
</evidence>
<dbReference type="SMART" id="SM00129">
    <property type="entry name" value="KISc"/>
    <property type="match status" value="1"/>
</dbReference>
<dbReference type="AlphaFoldDB" id="E6ZH49"/>
<dbReference type="Gene3D" id="1.10.150.280">
    <property type="entry name" value="AF1531-like domain"/>
    <property type="match status" value="1"/>
</dbReference>
<reference evidence="17" key="1">
    <citation type="journal article" date="2011" name="Comp. Biochem. Physiol. Part D Genomics Proteomics">
        <title>Analysis of single nucleotide polymorphisms in three chromosomes of European sea bass Dicentrarchus labrax.</title>
        <authorList>
            <person name="Kuhl H."/>
            <person name="Tine M."/>
            <person name="Hecht J."/>
            <person name="Knaust F."/>
            <person name="Reinhardt R."/>
        </authorList>
    </citation>
    <scope>NUCLEOTIDE SEQUENCE</scope>
</reference>
<feature type="compositionally biased region" description="Polar residues" evidence="16">
    <location>
        <begin position="388"/>
        <end position="399"/>
    </location>
</feature>
<organism evidence="17">
    <name type="scientific">Dicentrarchus labrax</name>
    <name type="common">European seabass</name>
    <name type="synonym">Morone labrax</name>
    <dbReference type="NCBI Taxonomy" id="13489"/>
    <lineage>
        <taxon>Eukaryota</taxon>
        <taxon>Metazoa</taxon>
        <taxon>Chordata</taxon>
        <taxon>Craniata</taxon>
        <taxon>Vertebrata</taxon>
        <taxon>Euteleostomi</taxon>
        <taxon>Actinopterygii</taxon>
        <taxon>Neopterygii</taxon>
        <taxon>Teleostei</taxon>
        <taxon>Neoteleostei</taxon>
        <taxon>Acanthomorphata</taxon>
        <taxon>Eupercaria</taxon>
        <taxon>Moronidae</taxon>
        <taxon>Dicentrarchus</taxon>
    </lineage>
</organism>
<evidence type="ECO:0000256" key="11">
    <source>
        <dbReference type="ARBA" id="ARBA00023212"/>
    </source>
</evidence>
<feature type="region of interest" description="Disordered" evidence="16">
    <location>
        <begin position="361"/>
        <end position="399"/>
    </location>
</feature>
<dbReference type="PRINTS" id="PR00380">
    <property type="entry name" value="KINESINHEAVY"/>
</dbReference>
<dbReference type="GO" id="GO:0005874">
    <property type="term" value="C:microtubule"/>
    <property type="evidence" value="ECO:0007669"/>
    <property type="project" value="UniProtKB-KW"/>
</dbReference>
<feature type="region of interest" description="Disordered" evidence="16">
    <location>
        <begin position="472"/>
        <end position="491"/>
    </location>
</feature>
<dbReference type="InterPro" id="IPR027417">
    <property type="entry name" value="P-loop_NTPase"/>
</dbReference>
<dbReference type="PANTHER" id="PTHR47969:SF9">
    <property type="entry name" value="KINESIN-LIKE PROTEIN"/>
    <property type="match status" value="1"/>
</dbReference>
<evidence type="ECO:0000313" key="17">
    <source>
        <dbReference type="EMBL" id="CBN81383.1"/>
    </source>
</evidence>
<dbReference type="GO" id="GO:0005634">
    <property type="term" value="C:nucleus"/>
    <property type="evidence" value="ECO:0007669"/>
    <property type="project" value="UniProtKB-SubCell"/>
</dbReference>
<dbReference type="Gene3D" id="3.40.850.10">
    <property type="entry name" value="Kinesin motor domain"/>
    <property type="match status" value="1"/>
</dbReference>
<evidence type="ECO:0000256" key="1">
    <source>
        <dbReference type="ARBA" id="ARBA00004123"/>
    </source>
</evidence>
<feature type="binding site" evidence="13">
    <location>
        <begin position="102"/>
        <end position="109"/>
    </location>
    <ligand>
        <name>ATP</name>
        <dbReference type="ChEBI" id="CHEBI:30616"/>
    </ligand>
</feature>
<evidence type="ECO:0000256" key="13">
    <source>
        <dbReference type="PROSITE-ProRule" id="PRU00283"/>
    </source>
</evidence>
<dbReference type="GO" id="GO:0007018">
    <property type="term" value="P:microtubule-based movement"/>
    <property type="evidence" value="ECO:0007669"/>
    <property type="project" value="InterPro"/>
</dbReference>
<dbReference type="RefSeq" id="XP_051272616.1">
    <property type="nucleotide sequence ID" value="XM_051416656.1"/>
</dbReference>
<evidence type="ECO:0000256" key="15">
    <source>
        <dbReference type="SAM" id="Coils"/>
    </source>
</evidence>
<dbReference type="CDD" id="cd01376">
    <property type="entry name" value="KISc_KID_like"/>
    <property type="match status" value="1"/>
</dbReference>
<dbReference type="PANTHER" id="PTHR47969">
    <property type="entry name" value="CHROMOSOME-ASSOCIATED KINESIN KIF4A-RELATED"/>
    <property type="match status" value="1"/>
</dbReference>
<evidence type="ECO:0000256" key="4">
    <source>
        <dbReference type="ARBA" id="ARBA00022701"/>
    </source>
</evidence>
<dbReference type="InterPro" id="IPR019821">
    <property type="entry name" value="Kinesin_motor_CS"/>
</dbReference>
<keyword evidence="9" id="KW-0238">DNA-binding</keyword>
<reference evidence="17" key="3">
    <citation type="journal article" date="2011" name="Mar. Genomics">
        <title>Comparative analysis of intronless genes in teleost fish genomes: Insights into their evolution and molecular function.</title>
        <authorList>
            <person name="Tine M."/>
            <person name="Kuhl H."/>
            <person name="Beck A."/>
            <person name="Bargelloni L."/>
            <person name="Reinhardt R."/>
        </authorList>
    </citation>
    <scope>NUCLEOTIDE SEQUENCE</scope>
</reference>
<gene>
    <name evidence="17" type="primary">KIF22</name>
    <name evidence="17" type="ORF">DLA_Ib02250</name>
</gene>
<protein>
    <recommendedName>
        <fullName evidence="14">Kinesin-like protein</fullName>
    </recommendedName>
</protein>
<dbReference type="InterPro" id="IPR027640">
    <property type="entry name" value="Kinesin-like_fam"/>
</dbReference>
<feature type="compositionally biased region" description="Basic and acidic residues" evidence="16">
    <location>
        <begin position="361"/>
        <end position="387"/>
    </location>
</feature>
<dbReference type="GO" id="GO:0005875">
    <property type="term" value="C:microtubule associated complex"/>
    <property type="evidence" value="ECO:0007669"/>
    <property type="project" value="TreeGrafter"/>
</dbReference>
<dbReference type="GO" id="GO:0005524">
    <property type="term" value="F:ATP binding"/>
    <property type="evidence" value="ECO:0007669"/>
    <property type="project" value="UniProtKB-UniRule"/>
</dbReference>
<dbReference type="RefSeq" id="XP_051272615.1">
    <property type="nucleotide sequence ID" value="XM_051416655.1"/>
</dbReference>